<protein>
    <submittedName>
        <fullName evidence="1">Uncharacterized protein</fullName>
    </submittedName>
</protein>
<proteinExistence type="predicted"/>
<sequence length="49" mass="5746">MNKQLMVEEPKKYKTFSLSMPYLIIWENLLTGVPHKYPVKDTISDASFL</sequence>
<reference evidence="1" key="1">
    <citation type="submission" date="2019-09" db="EMBL/GenBank/DDBJ databases">
        <authorList>
            <person name="Zhang L."/>
        </authorList>
    </citation>
    <scope>NUCLEOTIDE SEQUENCE</scope>
</reference>
<organism evidence="1">
    <name type="scientific">Nymphaea colorata</name>
    <name type="common">pocket water lily</name>
    <dbReference type="NCBI Taxonomy" id="210225"/>
    <lineage>
        <taxon>Eukaryota</taxon>
        <taxon>Viridiplantae</taxon>
        <taxon>Streptophyta</taxon>
        <taxon>Embryophyta</taxon>
        <taxon>Tracheophyta</taxon>
        <taxon>Spermatophyta</taxon>
        <taxon>Magnoliopsida</taxon>
        <taxon>Nymphaeales</taxon>
        <taxon>Nymphaeaceae</taxon>
        <taxon>Nymphaea</taxon>
    </lineage>
</organism>
<dbReference type="AlphaFoldDB" id="A0A5K0WSG6"/>
<gene>
    <name evidence="1" type="ORF">NYM_LOCUS5557</name>
</gene>
<dbReference type="EMBL" id="LR721775">
    <property type="protein sequence ID" value="VVV55332.1"/>
    <property type="molecule type" value="Genomic_DNA"/>
</dbReference>
<name>A0A5K0WSG6_9MAGN</name>
<evidence type="ECO:0000313" key="1">
    <source>
        <dbReference type="EMBL" id="VVV55332.1"/>
    </source>
</evidence>
<accession>A0A5K0WSG6</accession>